<proteinExistence type="predicted"/>
<dbReference type="EMBL" id="JACRTB010000001">
    <property type="protein sequence ID" value="MBC8574820.1"/>
    <property type="molecule type" value="Genomic_DNA"/>
</dbReference>
<keyword evidence="1" id="KW-0812">Transmembrane</keyword>
<keyword evidence="3" id="KW-1185">Reference proteome</keyword>
<feature type="transmembrane region" description="Helical" evidence="1">
    <location>
        <begin position="187"/>
        <end position="212"/>
    </location>
</feature>
<dbReference type="Proteomes" id="UP000658131">
    <property type="component" value="Unassembled WGS sequence"/>
</dbReference>
<comment type="caution">
    <text evidence="2">The sequence shown here is derived from an EMBL/GenBank/DDBJ whole genome shotgun (WGS) entry which is preliminary data.</text>
</comment>
<feature type="transmembrane region" description="Helical" evidence="1">
    <location>
        <begin position="28"/>
        <end position="49"/>
    </location>
</feature>
<feature type="transmembrane region" description="Helical" evidence="1">
    <location>
        <begin position="253"/>
        <end position="271"/>
    </location>
</feature>
<gene>
    <name evidence="2" type="ORF">H8717_00125</name>
</gene>
<accession>A0ABR7NEI1</accession>
<sequence>MTTARSSFSFSRVLPFYRNMLRRHRGSALFYGALGFLFLPVQYLLTILQNQDRADLSDFVRWTFSGPAQIYNGFSAFFFTALMLVVPLIVAVNLFSYLHNRRSVDVYHSLPLTRCELYAACCMTGITLIWAPLAVNFLLTAAASFLLPGASAGMILLDLLCWMTVTLAVFAITAFCAVQLGTDFDTVIFSLGLNGVFAAVYLLFMMLGDSFIYGFSASDGAMRLAYRLSPVSLIIGRIAIARDSLEYFAENNVSMLFWFAAALLVLGAGAWRYTRRRSEQAEAVGEMGPLQIFMRSAGTLLGGTGLGMILCAVFEINPENSRFLSLFCIAVGSLIVYFIGDVILSRSVRSIPKALPVAAATTAGVCVLVGVMLFDLVGIGRWVPQAPRVEEARLYYYNSRFSDQPSLGQNGSTLVAFQDPEAVALVIAAQQKQIDLHYAGEDEDIYGRHGSLRVTYELTDGRTVSRRYYSLYPETLDQLVRLETDDEMISQTHPAFAANADMIHQVTVINTLGSISEDLILDAAQKERLLVALREDLLSQPLEELKNGATAVCTLTVEYRYPKETRTDGLVEAEYANERAEWDEGYYYAASNTILTESYRNTLALLRELGAVQSIENNWNDVKAAYALPFNRDYDSRTITQTDLDRVAQTRYDLEDFLNPENCYEGAEGLNMQSFALSKMELNALRNELTSTALNYGEPFAVIGIAAGEEAEEMTGYYLVPVSALPEHLKQAVARMARGYYGTYAVESWGYGNVGVTWAATESVAATAANPGL</sequence>
<keyword evidence="1" id="KW-0472">Membrane</keyword>
<evidence type="ECO:0000313" key="2">
    <source>
        <dbReference type="EMBL" id="MBC8574820.1"/>
    </source>
</evidence>
<evidence type="ECO:0000313" key="3">
    <source>
        <dbReference type="Proteomes" id="UP000658131"/>
    </source>
</evidence>
<feature type="transmembrane region" description="Helical" evidence="1">
    <location>
        <begin position="117"/>
        <end position="147"/>
    </location>
</feature>
<organism evidence="2 3">
    <name type="scientific">Yanshouia hominis</name>
    <dbReference type="NCBI Taxonomy" id="2763673"/>
    <lineage>
        <taxon>Bacteria</taxon>
        <taxon>Bacillati</taxon>
        <taxon>Bacillota</taxon>
        <taxon>Clostridia</taxon>
        <taxon>Eubacteriales</taxon>
        <taxon>Oscillospiraceae</taxon>
        <taxon>Yanshouia</taxon>
    </lineage>
</organism>
<feature type="transmembrane region" description="Helical" evidence="1">
    <location>
        <begin position="159"/>
        <end position="181"/>
    </location>
</feature>
<evidence type="ECO:0000256" key="1">
    <source>
        <dbReference type="SAM" id="Phobius"/>
    </source>
</evidence>
<feature type="transmembrane region" description="Helical" evidence="1">
    <location>
        <begin position="292"/>
        <end position="317"/>
    </location>
</feature>
<reference evidence="2 3" key="1">
    <citation type="submission" date="2020-08" db="EMBL/GenBank/DDBJ databases">
        <title>Genome public.</title>
        <authorList>
            <person name="Liu C."/>
            <person name="Sun Q."/>
        </authorList>
    </citation>
    <scope>NUCLEOTIDE SEQUENCE [LARGE SCALE GENOMIC DNA]</scope>
    <source>
        <strain evidence="2 3">BX1</strain>
    </source>
</reference>
<feature type="transmembrane region" description="Helical" evidence="1">
    <location>
        <begin position="323"/>
        <end position="344"/>
    </location>
</feature>
<protein>
    <submittedName>
        <fullName evidence="2">ABC transporter permease</fullName>
    </submittedName>
</protein>
<name>A0ABR7NEI1_9FIRM</name>
<feature type="transmembrane region" description="Helical" evidence="1">
    <location>
        <begin position="70"/>
        <end position="97"/>
    </location>
</feature>
<feature type="transmembrane region" description="Helical" evidence="1">
    <location>
        <begin position="356"/>
        <end position="383"/>
    </location>
</feature>
<dbReference type="RefSeq" id="WP_262398517.1">
    <property type="nucleotide sequence ID" value="NZ_JACRTB010000001.1"/>
</dbReference>
<keyword evidence="1" id="KW-1133">Transmembrane helix</keyword>